<proteinExistence type="predicted"/>
<keyword evidence="3" id="KW-1185">Reference proteome</keyword>
<gene>
    <name evidence="2" type="ORF">PG996_003293</name>
</gene>
<feature type="region of interest" description="Disordered" evidence="1">
    <location>
        <begin position="1"/>
        <end position="57"/>
    </location>
</feature>
<evidence type="ECO:0000313" key="3">
    <source>
        <dbReference type="Proteomes" id="UP001446871"/>
    </source>
</evidence>
<accession>A0ABR1W0X1</accession>
<comment type="caution">
    <text evidence="2">The sequence shown here is derived from an EMBL/GenBank/DDBJ whole genome shotgun (WGS) entry which is preliminary data.</text>
</comment>
<evidence type="ECO:0000256" key="1">
    <source>
        <dbReference type="SAM" id="MobiDB-lite"/>
    </source>
</evidence>
<organism evidence="2 3">
    <name type="scientific">Apiospora saccharicola</name>
    <dbReference type="NCBI Taxonomy" id="335842"/>
    <lineage>
        <taxon>Eukaryota</taxon>
        <taxon>Fungi</taxon>
        <taxon>Dikarya</taxon>
        <taxon>Ascomycota</taxon>
        <taxon>Pezizomycotina</taxon>
        <taxon>Sordariomycetes</taxon>
        <taxon>Xylariomycetidae</taxon>
        <taxon>Amphisphaeriales</taxon>
        <taxon>Apiosporaceae</taxon>
        <taxon>Apiospora</taxon>
    </lineage>
</organism>
<reference evidence="2 3" key="1">
    <citation type="submission" date="2023-01" db="EMBL/GenBank/DDBJ databases">
        <title>Analysis of 21 Apiospora genomes using comparative genomics revels a genus with tremendous synthesis potential of carbohydrate active enzymes and secondary metabolites.</title>
        <authorList>
            <person name="Sorensen T."/>
        </authorList>
    </citation>
    <scope>NUCLEOTIDE SEQUENCE [LARGE SCALE GENOMIC DNA]</scope>
    <source>
        <strain evidence="2 3">CBS 83171</strain>
    </source>
</reference>
<dbReference type="Proteomes" id="UP001446871">
    <property type="component" value="Unassembled WGS sequence"/>
</dbReference>
<dbReference type="EMBL" id="JAQQWM010000002">
    <property type="protein sequence ID" value="KAK8077123.1"/>
    <property type="molecule type" value="Genomic_DNA"/>
</dbReference>
<name>A0ABR1W0X1_9PEZI</name>
<protein>
    <submittedName>
        <fullName evidence="2">Uncharacterized protein</fullName>
    </submittedName>
</protein>
<sequence length="252" mass="28671">MATHRNNQAVEIGQVMPDGRVNHGGLHDSIHNKPKTTDQSSHSRQAASNGMSQHQSVHVAGNSQFHLNNAAGDSQTQPLHATGVSQAHHPDHYLGSTQAPAPRRLKIKISGGWYTLEKNDRDELWRQMNLKAPAAYPGCESWVIPFPAHLNLIDLVIKGYRDTCLYLDERWVRLAYRTHHEADGKQVATDLILTPPSSSIDIRDIRFRNALADAWWKIGRWMYRVMHGENVKLWEHLEGEAKYELSQKLKRM</sequence>
<feature type="compositionally biased region" description="Polar residues" evidence="1">
    <location>
        <begin position="37"/>
        <end position="57"/>
    </location>
</feature>
<evidence type="ECO:0000313" key="2">
    <source>
        <dbReference type="EMBL" id="KAK8077123.1"/>
    </source>
</evidence>